<gene>
    <name evidence="1" type="ORF">K6V98_04595</name>
</gene>
<dbReference type="RefSeq" id="WP_222199355.1">
    <property type="nucleotide sequence ID" value="NZ_JAIMFO010000006.1"/>
</dbReference>
<protein>
    <submittedName>
        <fullName evidence="1">Uncharacterized protein</fullName>
    </submittedName>
</protein>
<comment type="caution">
    <text evidence="1">The sequence shown here is derived from an EMBL/GenBank/DDBJ whole genome shotgun (WGS) entry which is preliminary data.</text>
</comment>
<proteinExistence type="predicted"/>
<reference evidence="1 2" key="1">
    <citation type="submission" date="2021-08" db="EMBL/GenBank/DDBJ databases">
        <title>Collinsella faecalis sp. nov. isolated from swine faeces.</title>
        <authorList>
            <person name="Oh B.S."/>
            <person name="Lee J.H."/>
        </authorList>
    </citation>
    <scope>NUCLEOTIDE SEQUENCE [LARGE SCALE GENOMIC DNA]</scope>
    <source>
        <strain evidence="1 2">AGMB00827</strain>
    </source>
</reference>
<keyword evidence="2" id="KW-1185">Reference proteome</keyword>
<sequence>MVTAVDEIKHALVAQAEAEFSSLASRGVVVVGNGFSSLLAIKGLFHVGVSDQVDSEDQLSRDDQQDAPDHARQFQKSELEDGRLLSGSDGIALRAGLEKLGWDPSDFCAMASCAADGSDLEDHVFREAIEAVDPESIILLDEAAAERFKAVFSEQFAELIDANQARLMAGLVVPVLGRRVLALGGFEAALAHEKDKQRVWAYLKQLAPLGAPY</sequence>
<dbReference type="Proteomes" id="UP000700908">
    <property type="component" value="Unassembled WGS sequence"/>
</dbReference>
<dbReference type="EMBL" id="JAIMFO010000006">
    <property type="protein sequence ID" value="MBY4797633.1"/>
    <property type="molecule type" value="Genomic_DNA"/>
</dbReference>
<evidence type="ECO:0000313" key="2">
    <source>
        <dbReference type="Proteomes" id="UP000700908"/>
    </source>
</evidence>
<organism evidence="1 2">
    <name type="scientific">Collinsella ureilytica</name>
    <dbReference type="NCBI Taxonomy" id="2869515"/>
    <lineage>
        <taxon>Bacteria</taxon>
        <taxon>Bacillati</taxon>
        <taxon>Actinomycetota</taxon>
        <taxon>Coriobacteriia</taxon>
        <taxon>Coriobacteriales</taxon>
        <taxon>Coriobacteriaceae</taxon>
        <taxon>Collinsella</taxon>
    </lineage>
</organism>
<accession>A0ABS7MKR0</accession>
<evidence type="ECO:0000313" key="1">
    <source>
        <dbReference type="EMBL" id="MBY4797633.1"/>
    </source>
</evidence>
<name>A0ABS7MKR0_9ACTN</name>